<comment type="caution">
    <text evidence="1">The sequence shown here is derived from an EMBL/GenBank/DDBJ whole genome shotgun (WGS) entry which is preliminary data.</text>
</comment>
<dbReference type="EMBL" id="MLJW01008545">
    <property type="protein sequence ID" value="OIQ63949.1"/>
    <property type="molecule type" value="Genomic_DNA"/>
</dbReference>
<organism evidence="1">
    <name type="scientific">mine drainage metagenome</name>
    <dbReference type="NCBI Taxonomy" id="410659"/>
    <lineage>
        <taxon>unclassified sequences</taxon>
        <taxon>metagenomes</taxon>
        <taxon>ecological metagenomes</taxon>
    </lineage>
</organism>
<proteinExistence type="predicted"/>
<evidence type="ECO:0000313" key="1">
    <source>
        <dbReference type="EMBL" id="OIQ63949.1"/>
    </source>
</evidence>
<accession>A0A1J5PK87</accession>
<protein>
    <submittedName>
        <fullName evidence="1">Uncharacterized protein</fullName>
    </submittedName>
</protein>
<dbReference type="AlphaFoldDB" id="A0A1J5PK87"/>
<name>A0A1J5PK87_9ZZZZ</name>
<reference evidence="1" key="1">
    <citation type="submission" date="2016-10" db="EMBL/GenBank/DDBJ databases">
        <title>Sequence of Gallionella enrichment culture.</title>
        <authorList>
            <person name="Poehlein A."/>
            <person name="Muehling M."/>
            <person name="Daniel R."/>
        </authorList>
    </citation>
    <scope>NUCLEOTIDE SEQUENCE</scope>
</reference>
<gene>
    <name evidence="1" type="ORF">GALL_545040</name>
</gene>
<sequence>MVAESTEIFAPMLQLGCAQASCGVTASRVCAARWRNGPPDAVSTILRTSAFQRERSAGRLCRTALCSLSMGIRSPPPFSSACNSRSPATTSDSLLASSRRLPERAAARLAASPAAPTMAAMTWSTSPAEATASSDCAPVKTSVELPLDRRRLCSCSAACGSVSTA</sequence>